<dbReference type="GeneID" id="54486223"/>
<dbReference type="RefSeq" id="XP_033604080.1">
    <property type="nucleotide sequence ID" value="XM_033745169.1"/>
</dbReference>
<dbReference type="InterPro" id="IPR002035">
    <property type="entry name" value="VWF_A"/>
</dbReference>
<evidence type="ECO:0000259" key="2">
    <source>
        <dbReference type="PROSITE" id="PS50234"/>
    </source>
</evidence>
<evidence type="ECO:0000313" key="3">
    <source>
        <dbReference type="EMBL" id="KAF2761629.1"/>
    </source>
</evidence>
<accession>A0A6A6WHC9</accession>
<dbReference type="PROSITE" id="PS50234">
    <property type="entry name" value="VWFA"/>
    <property type="match status" value="1"/>
</dbReference>
<evidence type="ECO:0000256" key="1">
    <source>
        <dbReference type="SAM" id="MobiDB-lite"/>
    </source>
</evidence>
<sequence length="289" mass="32562">MNYRSHYTYEAPDEYAQEQRRKDKEIVSRRKIHNPESDAMSDDEYDFVNGRFTPDTELGDDELYMEVIRRDIDVESRLIQASQLLSSVEQNHAATIQPSAMDLRIKAHSLVHHDGILVSVLPPKKPKIDINHVPCDIVLVLDSSESMQLPAKIPKWEQNSPAGTRSYKLDRRSGPGELIGKPQSCKPKRVIKTAAKSIVDMLGDNDRIGIVTFSSEVKIKQSLVRATREKKQAIKEEVDKIMANGRTNLFGGIKAGYGLYDEEPEMDRNAVKVIFVLTDGVANEENPSS</sequence>
<dbReference type="Pfam" id="PF00092">
    <property type="entry name" value="VWA"/>
    <property type="match status" value="1"/>
</dbReference>
<dbReference type="Gene3D" id="3.40.50.410">
    <property type="entry name" value="von Willebrand factor, type A domain"/>
    <property type="match status" value="1"/>
</dbReference>
<dbReference type="PANTHER" id="PTHR10579">
    <property type="entry name" value="CALCIUM-ACTIVATED CHLORIDE CHANNEL REGULATOR"/>
    <property type="match status" value="1"/>
</dbReference>
<dbReference type="PANTHER" id="PTHR10579:SF156">
    <property type="entry name" value="VWFA DOMAIN-CONTAINING PROTEIN"/>
    <property type="match status" value="1"/>
</dbReference>
<reference evidence="3" key="1">
    <citation type="journal article" date="2020" name="Stud. Mycol.">
        <title>101 Dothideomycetes genomes: a test case for predicting lifestyles and emergence of pathogens.</title>
        <authorList>
            <person name="Haridas S."/>
            <person name="Albert R."/>
            <person name="Binder M."/>
            <person name="Bloem J."/>
            <person name="Labutti K."/>
            <person name="Salamov A."/>
            <person name="Andreopoulos B."/>
            <person name="Baker S."/>
            <person name="Barry K."/>
            <person name="Bills G."/>
            <person name="Bluhm B."/>
            <person name="Cannon C."/>
            <person name="Castanera R."/>
            <person name="Culley D."/>
            <person name="Daum C."/>
            <person name="Ezra D."/>
            <person name="Gonzalez J."/>
            <person name="Henrissat B."/>
            <person name="Kuo A."/>
            <person name="Liang C."/>
            <person name="Lipzen A."/>
            <person name="Lutzoni F."/>
            <person name="Magnuson J."/>
            <person name="Mondo S."/>
            <person name="Nolan M."/>
            <person name="Ohm R."/>
            <person name="Pangilinan J."/>
            <person name="Park H.-J."/>
            <person name="Ramirez L."/>
            <person name="Alfaro M."/>
            <person name="Sun H."/>
            <person name="Tritt A."/>
            <person name="Yoshinaga Y."/>
            <person name="Zwiers L.-H."/>
            <person name="Turgeon B."/>
            <person name="Goodwin S."/>
            <person name="Spatafora J."/>
            <person name="Crous P."/>
            <person name="Grigoriev I."/>
        </authorList>
    </citation>
    <scope>NUCLEOTIDE SEQUENCE</scope>
    <source>
        <strain evidence="3">CBS 121739</strain>
    </source>
</reference>
<feature type="domain" description="VWFA" evidence="2">
    <location>
        <begin position="136"/>
        <end position="289"/>
    </location>
</feature>
<dbReference type="SUPFAM" id="SSF53300">
    <property type="entry name" value="vWA-like"/>
    <property type="match status" value="1"/>
</dbReference>
<feature type="region of interest" description="Disordered" evidence="1">
    <location>
        <begin position="1"/>
        <end position="45"/>
    </location>
</feature>
<dbReference type="InterPro" id="IPR051266">
    <property type="entry name" value="CLCR"/>
</dbReference>
<gene>
    <name evidence="3" type="ORF">EJ05DRAFT_482484</name>
</gene>
<proteinExistence type="predicted"/>
<organism evidence="3 4">
    <name type="scientific">Pseudovirgaria hyperparasitica</name>
    <dbReference type="NCBI Taxonomy" id="470096"/>
    <lineage>
        <taxon>Eukaryota</taxon>
        <taxon>Fungi</taxon>
        <taxon>Dikarya</taxon>
        <taxon>Ascomycota</taxon>
        <taxon>Pezizomycotina</taxon>
        <taxon>Dothideomycetes</taxon>
        <taxon>Dothideomycetes incertae sedis</taxon>
        <taxon>Acrospermales</taxon>
        <taxon>Acrospermaceae</taxon>
        <taxon>Pseudovirgaria</taxon>
    </lineage>
</organism>
<dbReference type="AlphaFoldDB" id="A0A6A6WHC9"/>
<dbReference type="EMBL" id="ML996566">
    <property type="protein sequence ID" value="KAF2761629.1"/>
    <property type="molecule type" value="Genomic_DNA"/>
</dbReference>
<dbReference type="InterPro" id="IPR036465">
    <property type="entry name" value="vWFA_dom_sf"/>
</dbReference>
<dbReference type="Proteomes" id="UP000799437">
    <property type="component" value="Unassembled WGS sequence"/>
</dbReference>
<feature type="region of interest" description="Disordered" evidence="1">
    <location>
        <begin position="156"/>
        <end position="181"/>
    </location>
</feature>
<feature type="compositionally biased region" description="Basic and acidic residues" evidence="1">
    <location>
        <begin position="17"/>
        <end position="36"/>
    </location>
</feature>
<keyword evidence="4" id="KW-1185">Reference proteome</keyword>
<protein>
    <submittedName>
        <fullName evidence="3">VWA-domain-containing protein</fullName>
    </submittedName>
</protein>
<name>A0A6A6WHC9_9PEZI</name>
<evidence type="ECO:0000313" key="4">
    <source>
        <dbReference type="Proteomes" id="UP000799437"/>
    </source>
</evidence>
<dbReference type="OrthoDB" id="10264538at2759"/>